<dbReference type="SUPFAM" id="SSF53474">
    <property type="entry name" value="alpha/beta-Hydrolases"/>
    <property type="match status" value="1"/>
</dbReference>
<keyword evidence="1" id="KW-0732">Signal</keyword>
<organism evidence="4 5">
    <name type="scientific">Botryobasidium botryosum (strain FD-172 SS1)</name>
    <dbReference type="NCBI Taxonomy" id="930990"/>
    <lineage>
        <taxon>Eukaryota</taxon>
        <taxon>Fungi</taxon>
        <taxon>Dikarya</taxon>
        <taxon>Basidiomycota</taxon>
        <taxon>Agaricomycotina</taxon>
        <taxon>Agaricomycetes</taxon>
        <taxon>Cantharellales</taxon>
        <taxon>Botryobasidiaceae</taxon>
        <taxon>Botryobasidium</taxon>
    </lineage>
</organism>
<dbReference type="OrthoDB" id="413670at2759"/>
<evidence type="ECO:0000259" key="3">
    <source>
        <dbReference type="Pfam" id="PF08386"/>
    </source>
</evidence>
<evidence type="ECO:0000313" key="5">
    <source>
        <dbReference type="Proteomes" id="UP000027195"/>
    </source>
</evidence>
<feature type="signal peptide" evidence="1">
    <location>
        <begin position="1"/>
        <end position="20"/>
    </location>
</feature>
<protein>
    <recommendedName>
        <fullName evidence="6">AB hydrolase-1 domain-containing protein</fullName>
    </recommendedName>
</protein>
<evidence type="ECO:0000313" key="4">
    <source>
        <dbReference type="EMBL" id="KDQ19583.1"/>
    </source>
</evidence>
<reference evidence="5" key="1">
    <citation type="journal article" date="2014" name="Proc. Natl. Acad. Sci. U.S.A.">
        <title>Extensive sampling of basidiomycete genomes demonstrates inadequacy of the white-rot/brown-rot paradigm for wood decay fungi.</title>
        <authorList>
            <person name="Riley R."/>
            <person name="Salamov A.A."/>
            <person name="Brown D.W."/>
            <person name="Nagy L.G."/>
            <person name="Floudas D."/>
            <person name="Held B.W."/>
            <person name="Levasseur A."/>
            <person name="Lombard V."/>
            <person name="Morin E."/>
            <person name="Otillar R."/>
            <person name="Lindquist E.A."/>
            <person name="Sun H."/>
            <person name="LaButti K.M."/>
            <person name="Schmutz J."/>
            <person name="Jabbour D."/>
            <person name="Luo H."/>
            <person name="Baker S.E."/>
            <person name="Pisabarro A.G."/>
            <person name="Walton J.D."/>
            <person name="Blanchette R.A."/>
            <person name="Henrissat B."/>
            <person name="Martin F."/>
            <person name="Cullen D."/>
            <person name="Hibbett D.S."/>
            <person name="Grigoriev I.V."/>
        </authorList>
    </citation>
    <scope>NUCLEOTIDE SEQUENCE [LARGE SCALE GENOMIC DNA]</scope>
    <source>
        <strain evidence="5">FD-172 SS1</strain>
    </source>
</reference>
<dbReference type="Proteomes" id="UP000027195">
    <property type="component" value="Unassembled WGS sequence"/>
</dbReference>
<feature type="domain" description="Peptidase S33 tripeptidyl aminopeptidase-like C-terminal" evidence="3">
    <location>
        <begin position="404"/>
        <end position="484"/>
    </location>
</feature>
<dbReference type="InParanoid" id="A0A067MV04"/>
<dbReference type="Gene3D" id="3.40.50.1820">
    <property type="entry name" value="alpha/beta hydrolase"/>
    <property type="match status" value="1"/>
</dbReference>
<evidence type="ECO:0000259" key="2">
    <source>
        <dbReference type="Pfam" id="PF00561"/>
    </source>
</evidence>
<dbReference type="Pfam" id="PF00561">
    <property type="entry name" value="Abhydrolase_1"/>
    <property type="match status" value="1"/>
</dbReference>
<dbReference type="InterPro" id="IPR013595">
    <property type="entry name" value="Pept_S33_TAP-like_C"/>
</dbReference>
<keyword evidence="5" id="KW-1185">Reference proteome</keyword>
<dbReference type="HOGENOM" id="CLU_538650_0_0_1"/>
<dbReference type="EMBL" id="KL198019">
    <property type="protein sequence ID" value="KDQ19583.1"/>
    <property type="molecule type" value="Genomic_DNA"/>
</dbReference>
<gene>
    <name evidence="4" type="ORF">BOTBODRAFT_443477</name>
</gene>
<accession>A0A067MV04</accession>
<feature type="chain" id="PRO_5001645961" description="AB hydrolase-1 domain-containing protein" evidence="1">
    <location>
        <begin position="21"/>
        <end position="522"/>
    </location>
</feature>
<name>A0A067MV04_BOTB1</name>
<proteinExistence type="predicted"/>
<dbReference type="AlphaFoldDB" id="A0A067MV04"/>
<evidence type="ECO:0000256" key="1">
    <source>
        <dbReference type="SAM" id="SignalP"/>
    </source>
</evidence>
<dbReference type="InterPro" id="IPR029058">
    <property type="entry name" value="AB_hydrolase_fold"/>
</dbReference>
<evidence type="ECO:0008006" key="6">
    <source>
        <dbReference type="Google" id="ProtNLM"/>
    </source>
</evidence>
<dbReference type="Pfam" id="PF08386">
    <property type="entry name" value="Abhydrolase_4"/>
    <property type="match status" value="1"/>
</dbReference>
<dbReference type="InterPro" id="IPR000073">
    <property type="entry name" value="AB_hydrolase_1"/>
</dbReference>
<feature type="domain" description="AB hydrolase-1" evidence="2">
    <location>
        <begin position="95"/>
        <end position="250"/>
    </location>
</feature>
<sequence length="522" mass="55223">MLWAPLFTILAIALCDPCAALDVPRNINSIQWVDCASSVPQPFQGIPLPGALPPTLHCGRLDVPMDYSQPFSTNNKITLGFAMYRPSNPKGLINFNPGGPGSEVASYAWAVALNLSVAAPVSGLGDFDFLAMDVRGTFSSNPLNCTLGDLAIPSSFPTNEAEFEAYQAPVRAYAQSCIDQSTPKGIVAHIGTAETVQDWDSLREALCYDKMHFLGISSGTTGGITYASKFPQNVGRFVLDAIIPPGISNLDLVTSQIKAANRLLLRADAYCIYDPTCPFHSIGKGSVVQAFSDVLQQALAGNSSGVTVDDVRAAANIGYLSGNPNFPAFNLALYGALNGNWSALSYATFAPSYLPAFASSLHILCLDQHIDDNTFSGFNAIRQSIAKVDTAQISYVQDLTIIGLCGGWPYHGNSQIPLPTDAPMLLVTADFDLNTPTEFSTFEWAQAPNGVLVVRHGDDHGTVTVSGPAQSAEIAFLATGNLPSGTDETLVTIYTSGMERGPIADPYTAPIGPPAGDITSAV</sequence>